<evidence type="ECO:0000256" key="1">
    <source>
        <dbReference type="ARBA" id="ARBA00023125"/>
    </source>
</evidence>
<dbReference type="Gene3D" id="1.10.357.10">
    <property type="entry name" value="Tetracycline Repressor, domain 2"/>
    <property type="match status" value="1"/>
</dbReference>
<sequence>MAAEDDKREAIVRSAFGLLMRDGPAALTFERLGAEAGMSRQLVRYYFQDLESLLIALCDHLAGLYRSQLVSGAAEAGIGERLDFFLDFYFGLRDDRPKPKDDQAYDALFAYAAGHKPVRERLASQYGLLGQVVSHEIQVSFPEIPDRDAQELSYLFVCLMYGHWKMVASLGHAEEHGALAREAMIRLIESYRAAASERTSDPLPWAR</sequence>
<dbReference type="OrthoDB" id="9809265at2"/>
<feature type="DNA-binding region" description="H-T-H motif" evidence="2">
    <location>
        <begin position="28"/>
        <end position="47"/>
    </location>
</feature>
<evidence type="ECO:0000313" key="5">
    <source>
        <dbReference type="Proteomes" id="UP000268016"/>
    </source>
</evidence>
<dbReference type="GO" id="GO:0003677">
    <property type="term" value="F:DNA binding"/>
    <property type="evidence" value="ECO:0007669"/>
    <property type="project" value="UniProtKB-UniRule"/>
</dbReference>
<dbReference type="EMBL" id="RDRB01000007">
    <property type="protein sequence ID" value="ROT99430.1"/>
    <property type="molecule type" value="Genomic_DNA"/>
</dbReference>
<reference evidence="4 5" key="1">
    <citation type="submission" date="2018-10" db="EMBL/GenBank/DDBJ databases">
        <title>Histidinibacterium lentulum gen. nov., sp. nov., a marine bacterium from the culture broth of Picochlorum sp. 122.</title>
        <authorList>
            <person name="Wang G."/>
        </authorList>
    </citation>
    <scope>NUCLEOTIDE SEQUENCE [LARGE SCALE GENOMIC DNA]</scope>
    <source>
        <strain evidence="4 5">B17</strain>
    </source>
</reference>
<dbReference type="AlphaFoldDB" id="A0A3N2QWA1"/>
<evidence type="ECO:0000313" key="4">
    <source>
        <dbReference type="EMBL" id="ROT99430.1"/>
    </source>
</evidence>
<protein>
    <submittedName>
        <fullName evidence="4">TetR/AcrR family transcriptional regulator</fullName>
    </submittedName>
</protein>
<proteinExistence type="predicted"/>
<comment type="caution">
    <text evidence="4">The sequence shown here is derived from an EMBL/GenBank/DDBJ whole genome shotgun (WGS) entry which is preliminary data.</text>
</comment>
<dbReference type="InterPro" id="IPR001647">
    <property type="entry name" value="HTH_TetR"/>
</dbReference>
<dbReference type="SUPFAM" id="SSF46689">
    <property type="entry name" value="Homeodomain-like"/>
    <property type="match status" value="1"/>
</dbReference>
<organism evidence="4 5">
    <name type="scientific">Histidinibacterium lentulum</name>
    <dbReference type="NCBI Taxonomy" id="2480588"/>
    <lineage>
        <taxon>Bacteria</taxon>
        <taxon>Pseudomonadati</taxon>
        <taxon>Pseudomonadota</taxon>
        <taxon>Alphaproteobacteria</taxon>
        <taxon>Rhodobacterales</taxon>
        <taxon>Paracoccaceae</taxon>
        <taxon>Histidinibacterium</taxon>
    </lineage>
</organism>
<evidence type="ECO:0000256" key="2">
    <source>
        <dbReference type="PROSITE-ProRule" id="PRU00335"/>
    </source>
</evidence>
<keyword evidence="5" id="KW-1185">Reference proteome</keyword>
<evidence type="ECO:0000259" key="3">
    <source>
        <dbReference type="PROSITE" id="PS50977"/>
    </source>
</evidence>
<dbReference type="Proteomes" id="UP000268016">
    <property type="component" value="Unassembled WGS sequence"/>
</dbReference>
<accession>A0A3N2QWA1</accession>
<dbReference type="PROSITE" id="PS50977">
    <property type="entry name" value="HTH_TETR_2"/>
    <property type="match status" value="1"/>
</dbReference>
<dbReference type="InterPro" id="IPR009057">
    <property type="entry name" value="Homeodomain-like_sf"/>
</dbReference>
<dbReference type="Pfam" id="PF00440">
    <property type="entry name" value="TetR_N"/>
    <property type="match status" value="1"/>
</dbReference>
<keyword evidence="1 2" id="KW-0238">DNA-binding</keyword>
<dbReference type="RefSeq" id="WP_148078741.1">
    <property type="nucleotide sequence ID" value="NZ_ML119087.1"/>
</dbReference>
<feature type="domain" description="HTH tetR-type" evidence="3">
    <location>
        <begin position="5"/>
        <end position="65"/>
    </location>
</feature>
<gene>
    <name evidence="4" type="ORF">EAT49_14520</name>
</gene>
<name>A0A3N2QWA1_9RHOB</name>